<evidence type="ECO:0000313" key="1">
    <source>
        <dbReference type="EMBL" id="SCF20015.1"/>
    </source>
</evidence>
<accession>A0A1C4YH06</accession>
<dbReference type="AlphaFoldDB" id="A0A1C4YH06"/>
<name>A0A1C4YH06_9ACTN</name>
<dbReference type="Proteomes" id="UP000199629">
    <property type="component" value="Unassembled WGS sequence"/>
</dbReference>
<sequence length="170" mass="17294">MRRSVSEPGGLAVRPIGMRATPVAATLLAALLAPLGGCAQNGGRPAPDSAASATTAPAVPVVLTKSGGIVGLEDTVTVEPDGRWTRVDRAGASRTGRLSDTDLDRLRRLASDSRLVAEATATIPATMCADAFSYRLTVGPTTTSYVDCPPELTPPPATAAVVDLLTQATG</sequence>
<gene>
    <name evidence="1" type="ORF">GA0070214_108210</name>
</gene>
<protein>
    <submittedName>
        <fullName evidence="1">Uncharacterized protein</fullName>
    </submittedName>
</protein>
<dbReference type="EMBL" id="FMCS01000008">
    <property type="protein sequence ID" value="SCF20015.1"/>
    <property type="molecule type" value="Genomic_DNA"/>
</dbReference>
<proteinExistence type="predicted"/>
<organism evidence="1 2">
    <name type="scientific">Micromonospora chaiyaphumensis</name>
    <dbReference type="NCBI Taxonomy" id="307119"/>
    <lineage>
        <taxon>Bacteria</taxon>
        <taxon>Bacillati</taxon>
        <taxon>Actinomycetota</taxon>
        <taxon>Actinomycetes</taxon>
        <taxon>Micromonosporales</taxon>
        <taxon>Micromonosporaceae</taxon>
        <taxon>Micromonospora</taxon>
    </lineage>
</organism>
<keyword evidence="2" id="KW-1185">Reference proteome</keyword>
<reference evidence="2" key="1">
    <citation type="submission" date="2016-06" db="EMBL/GenBank/DDBJ databases">
        <authorList>
            <person name="Varghese N."/>
            <person name="Submissions Spin"/>
        </authorList>
    </citation>
    <scope>NUCLEOTIDE SEQUENCE [LARGE SCALE GENOMIC DNA]</scope>
    <source>
        <strain evidence="2">DSM 45246</strain>
    </source>
</reference>
<evidence type="ECO:0000313" key="2">
    <source>
        <dbReference type="Proteomes" id="UP000199629"/>
    </source>
</evidence>